<organism evidence="10 11">
    <name type="scientific">Oldenlandia corymbosa var. corymbosa</name>
    <dbReference type="NCBI Taxonomy" id="529605"/>
    <lineage>
        <taxon>Eukaryota</taxon>
        <taxon>Viridiplantae</taxon>
        <taxon>Streptophyta</taxon>
        <taxon>Embryophyta</taxon>
        <taxon>Tracheophyta</taxon>
        <taxon>Spermatophyta</taxon>
        <taxon>Magnoliopsida</taxon>
        <taxon>eudicotyledons</taxon>
        <taxon>Gunneridae</taxon>
        <taxon>Pentapetalae</taxon>
        <taxon>asterids</taxon>
        <taxon>lamiids</taxon>
        <taxon>Gentianales</taxon>
        <taxon>Rubiaceae</taxon>
        <taxon>Rubioideae</taxon>
        <taxon>Spermacoceae</taxon>
        <taxon>Hedyotis-Oldenlandia complex</taxon>
        <taxon>Oldenlandia</taxon>
    </lineage>
</organism>
<dbReference type="Proteomes" id="UP001161247">
    <property type="component" value="Chromosome 6"/>
</dbReference>
<dbReference type="GO" id="GO:0003676">
    <property type="term" value="F:nucleic acid binding"/>
    <property type="evidence" value="ECO:0007669"/>
    <property type="project" value="InterPro"/>
</dbReference>
<evidence type="ECO:0000256" key="6">
    <source>
        <dbReference type="ARBA" id="ARBA00023242"/>
    </source>
</evidence>
<dbReference type="CDD" id="cd00590">
    <property type="entry name" value="RRM_SF"/>
    <property type="match status" value="1"/>
</dbReference>
<comment type="function">
    <text evidence="7">3'-5' exonuclease degrading single-stranded small RNAs.</text>
</comment>
<dbReference type="GO" id="GO:0005634">
    <property type="term" value="C:nucleus"/>
    <property type="evidence" value="ECO:0007669"/>
    <property type="project" value="UniProtKB-SubCell"/>
</dbReference>
<dbReference type="PANTHER" id="PTHR12801">
    <property type="entry name" value="RNA EXONUCLEASE REXO1 / RECO3 FAMILY MEMBER-RELATED"/>
    <property type="match status" value="1"/>
</dbReference>
<dbReference type="InterPro" id="IPR047021">
    <property type="entry name" value="REXO1/3/4-like"/>
</dbReference>
<dbReference type="InterPro" id="IPR036397">
    <property type="entry name" value="RNaseH_sf"/>
</dbReference>
<keyword evidence="3" id="KW-0540">Nuclease</keyword>
<dbReference type="CDD" id="cd06145">
    <property type="entry name" value="REX1_like"/>
    <property type="match status" value="1"/>
</dbReference>
<dbReference type="Gene3D" id="3.30.420.10">
    <property type="entry name" value="Ribonuclease H-like superfamily/Ribonuclease H"/>
    <property type="match status" value="1"/>
</dbReference>
<evidence type="ECO:0000256" key="1">
    <source>
        <dbReference type="ARBA" id="ARBA00004123"/>
    </source>
</evidence>
<reference evidence="10" key="1">
    <citation type="submission" date="2023-03" db="EMBL/GenBank/DDBJ databases">
        <authorList>
            <person name="Julca I."/>
        </authorList>
    </citation>
    <scope>NUCLEOTIDE SEQUENCE</scope>
</reference>
<proteinExistence type="inferred from homology"/>
<evidence type="ECO:0000256" key="2">
    <source>
        <dbReference type="ARBA" id="ARBA00006357"/>
    </source>
</evidence>
<dbReference type="SUPFAM" id="SSF53098">
    <property type="entry name" value="Ribonuclease H-like"/>
    <property type="match status" value="1"/>
</dbReference>
<dbReference type="InterPro" id="IPR034922">
    <property type="entry name" value="REX1-like_exo"/>
</dbReference>
<dbReference type="GO" id="GO:0004527">
    <property type="term" value="F:exonuclease activity"/>
    <property type="evidence" value="ECO:0007669"/>
    <property type="project" value="UniProtKB-KW"/>
</dbReference>
<keyword evidence="11" id="KW-1185">Reference proteome</keyword>
<evidence type="ECO:0000256" key="7">
    <source>
        <dbReference type="ARBA" id="ARBA00053817"/>
    </source>
</evidence>
<comment type="subcellular location">
    <subcellularLocation>
        <location evidence="1">Nucleus</location>
    </subcellularLocation>
</comment>
<evidence type="ECO:0000256" key="5">
    <source>
        <dbReference type="ARBA" id="ARBA00022839"/>
    </source>
</evidence>
<evidence type="ECO:0000313" key="10">
    <source>
        <dbReference type="EMBL" id="CAI9110227.1"/>
    </source>
</evidence>
<comment type="similarity">
    <text evidence="2">Belongs to the REXO1/REXO3 family.</text>
</comment>
<dbReference type="InterPro" id="IPR012337">
    <property type="entry name" value="RNaseH-like_sf"/>
</dbReference>
<feature type="coiled-coil region" evidence="8">
    <location>
        <begin position="450"/>
        <end position="484"/>
    </location>
</feature>
<dbReference type="Pfam" id="PF00929">
    <property type="entry name" value="RNase_T"/>
    <property type="match status" value="1"/>
</dbReference>
<evidence type="ECO:0000256" key="3">
    <source>
        <dbReference type="ARBA" id="ARBA00022722"/>
    </source>
</evidence>
<dbReference type="InterPro" id="IPR013520">
    <property type="entry name" value="Ribonucl_H"/>
</dbReference>
<dbReference type="SUPFAM" id="SSF54928">
    <property type="entry name" value="RNA-binding domain, RBD"/>
    <property type="match status" value="1"/>
</dbReference>
<accession>A0AAV1DT72</accession>
<evidence type="ECO:0000259" key="9">
    <source>
        <dbReference type="SMART" id="SM00479"/>
    </source>
</evidence>
<dbReference type="EMBL" id="OX459123">
    <property type="protein sequence ID" value="CAI9110227.1"/>
    <property type="molecule type" value="Genomic_DNA"/>
</dbReference>
<dbReference type="AlphaFoldDB" id="A0AAV1DT72"/>
<feature type="domain" description="Exonuclease" evidence="9">
    <location>
        <begin position="143"/>
        <end position="304"/>
    </location>
</feature>
<dbReference type="SMART" id="SM00479">
    <property type="entry name" value="EXOIII"/>
    <property type="match status" value="1"/>
</dbReference>
<dbReference type="FunFam" id="3.30.420.10:FF:000080">
    <property type="entry name" value="Small RNA degrading nuclease 3"/>
    <property type="match status" value="1"/>
</dbReference>
<gene>
    <name evidence="10" type="ORF">OLC1_LOCUS17930</name>
</gene>
<keyword evidence="8" id="KW-0175">Coiled coil</keyword>
<sequence>MDKQLSSVTKDVAVEMVKLAQKRGMEGSKGGWKEFLNFYDKKIGASLSDPSKRPLDTLLAFLKSFTKHEDLKFFEKLLECHSNRDQVAQVQKASVDAESPEQRLVRLTLEHSQYPIDYTFPSHEEDWLVIKRSKKAKAVKSTKMVAVDCEMVLCDDGTEALVRVCVVDRDLQVKLNKLVNPNKEIANYRTEITGITSKDLDGVTCTLSDIQKSMKKLLSHGTILIGHSLNNDLRALKIDHARVIDTSYIFKAEDGPSSRRLSLSSLCKSVLGYELRKMDASHNCLDDACAAMKLVLAKIERGVDTIIPLANDEVHDVDLTKLLVHGIPVNLNSDDLHEVIPGEFTVEVKANKKRVQGVKYTAFAIFKNQQEANKAFDNLEGKLDKDTSGRVQKLVSFKLSKGNVGSLYVRKMANDSPGPDASKKRSLESELTLDVSKKLRTDQDCRMVEESKHTDTCENHLKEIERLREELKKRDAEISSLNKILVALTRKQGL</sequence>
<dbReference type="InterPro" id="IPR035979">
    <property type="entry name" value="RBD_domain_sf"/>
</dbReference>
<dbReference type="PANTHER" id="PTHR12801:SF115">
    <property type="entry name" value="FI18136P1-RELATED"/>
    <property type="match status" value="1"/>
</dbReference>
<keyword evidence="6" id="KW-0539">Nucleus</keyword>
<evidence type="ECO:0000313" key="11">
    <source>
        <dbReference type="Proteomes" id="UP001161247"/>
    </source>
</evidence>
<evidence type="ECO:0000256" key="8">
    <source>
        <dbReference type="SAM" id="Coils"/>
    </source>
</evidence>
<keyword evidence="5" id="KW-0269">Exonuclease</keyword>
<protein>
    <submittedName>
        <fullName evidence="10">OLC1v1010220C1</fullName>
    </submittedName>
</protein>
<evidence type="ECO:0000256" key="4">
    <source>
        <dbReference type="ARBA" id="ARBA00022801"/>
    </source>
</evidence>
<keyword evidence="4" id="KW-0378">Hydrolase</keyword>
<name>A0AAV1DT72_OLDCO</name>